<reference evidence="2" key="1">
    <citation type="submission" date="2020-11" db="EMBL/GenBank/DDBJ databases">
        <title>Chlorella ohadii genome sequencing and assembly.</title>
        <authorList>
            <person name="Murik O."/>
            <person name="Treves H."/>
            <person name="Kedem I."/>
            <person name="Shotland Y."/>
            <person name="Kaplan A."/>
        </authorList>
    </citation>
    <scope>NUCLEOTIDE SEQUENCE</scope>
    <source>
        <strain evidence="2">1</strain>
    </source>
</reference>
<comment type="caution">
    <text evidence="2">The sequence shown here is derived from an EMBL/GenBank/DDBJ whole genome shotgun (WGS) entry which is preliminary data.</text>
</comment>
<feature type="transmembrane region" description="Helical" evidence="1">
    <location>
        <begin position="6"/>
        <end position="27"/>
    </location>
</feature>
<dbReference type="Proteomes" id="UP001205105">
    <property type="component" value="Unassembled WGS sequence"/>
</dbReference>
<evidence type="ECO:0000313" key="3">
    <source>
        <dbReference type="Proteomes" id="UP001205105"/>
    </source>
</evidence>
<keyword evidence="1" id="KW-0472">Membrane</keyword>
<keyword evidence="1" id="KW-0812">Transmembrane</keyword>
<name>A0AAD5DEU0_9CHLO</name>
<feature type="non-terminal residue" evidence="2">
    <location>
        <position position="1"/>
    </location>
</feature>
<protein>
    <submittedName>
        <fullName evidence="2">Uncharacterized protein</fullName>
    </submittedName>
</protein>
<evidence type="ECO:0000256" key="1">
    <source>
        <dbReference type="SAM" id="Phobius"/>
    </source>
</evidence>
<sequence length="28" mass="2927">FTYWAGFPMLACVCVAIGVGVLLAPTLI</sequence>
<proteinExistence type="predicted"/>
<keyword evidence="1" id="KW-1133">Transmembrane helix</keyword>
<evidence type="ECO:0000313" key="2">
    <source>
        <dbReference type="EMBL" id="KAI7835346.1"/>
    </source>
</evidence>
<organism evidence="2 3">
    <name type="scientific">Chlorella ohadii</name>
    <dbReference type="NCBI Taxonomy" id="2649997"/>
    <lineage>
        <taxon>Eukaryota</taxon>
        <taxon>Viridiplantae</taxon>
        <taxon>Chlorophyta</taxon>
        <taxon>core chlorophytes</taxon>
        <taxon>Trebouxiophyceae</taxon>
        <taxon>Chlorellales</taxon>
        <taxon>Chlorellaceae</taxon>
        <taxon>Chlorella clade</taxon>
        <taxon>Chlorella</taxon>
    </lineage>
</organism>
<dbReference type="AlphaFoldDB" id="A0AAD5DEU0"/>
<gene>
    <name evidence="2" type="ORF">COHA_010750</name>
</gene>
<keyword evidence="3" id="KW-1185">Reference proteome</keyword>
<dbReference type="EMBL" id="JADXDR010000283">
    <property type="protein sequence ID" value="KAI7835346.1"/>
    <property type="molecule type" value="Genomic_DNA"/>
</dbReference>
<accession>A0AAD5DEU0</accession>